<proteinExistence type="predicted"/>
<protein>
    <submittedName>
        <fullName evidence="1">Uncharacterized protein</fullName>
    </submittedName>
</protein>
<comment type="caution">
    <text evidence="1">The sequence shown here is derived from an EMBL/GenBank/DDBJ whole genome shotgun (WGS) entry which is preliminary data.</text>
</comment>
<reference evidence="1" key="1">
    <citation type="journal article" date="2023" name="Plant J.">
        <title>The genome of the king protea, Protea cynaroides.</title>
        <authorList>
            <person name="Chang J."/>
            <person name="Duong T.A."/>
            <person name="Schoeman C."/>
            <person name="Ma X."/>
            <person name="Roodt D."/>
            <person name="Barker N."/>
            <person name="Li Z."/>
            <person name="Van de Peer Y."/>
            <person name="Mizrachi E."/>
        </authorList>
    </citation>
    <scope>NUCLEOTIDE SEQUENCE</scope>
    <source>
        <tissue evidence="1">Young leaves</tissue>
    </source>
</reference>
<dbReference type="EMBL" id="JAMYWD010000001">
    <property type="protein sequence ID" value="KAJ4981203.1"/>
    <property type="molecule type" value="Genomic_DNA"/>
</dbReference>
<dbReference type="AlphaFoldDB" id="A0A9Q0L2C7"/>
<evidence type="ECO:0000313" key="2">
    <source>
        <dbReference type="Proteomes" id="UP001141806"/>
    </source>
</evidence>
<dbReference type="Gene3D" id="3.40.50.720">
    <property type="entry name" value="NAD(P)-binding Rossmann-like Domain"/>
    <property type="match status" value="1"/>
</dbReference>
<keyword evidence="2" id="KW-1185">Reference proteome</keyword>
<organism evidence="1 2">
    <name type="scientific">Protea cynaroides</name>
    <dbReference type="NCBI Taxonomy" id="273540"/>
    <lineage>
        <taxon>Eukaryota</taxon>
        <taxon>Viridiplantae</taxon>
        <taxon>Streptophyta</taxon>
        <taxon>Embryophyta</taxon>
        <taxon>Tracheophyta</taxon>
        <taxon>Spermatophyta</taxon>
        <taxon>Magnoliopsida</taxon>
        <taxon>Proteales</taxon>
        <taxon>Proteaceae</taxon>
        <taxon>Protea</taxon>
    </lineage>
</organism>
<accession>A0A9Q0L2C7</accession>
<dbReference type="OrthoDB" id="2735536at2759"/>
<gene>
    <name evidence="1" type="ORF">NE237_032040</name>
</gene>
<name>A0A9Q0L2C7_9MAGN</name>
<dbReference type="Proteomes" id="UP001141806">
    <property type="component" value="Unassembled WGS sequence"/>
</dbReference>
<sequence>MREGRTIVSLPMGRYRWLLCSLDNPDGYDTLSEQAAWALAMDRMLNMVSINARLVLGPGAAEMYENGVLAFIEVNFLADIHIQAFDDQSMSGWYFCFNQVINTDEEAIKLAQSLSPLISIPPR</sequence>
<evidence type="ECO:0000313" key="1">
    <source>
        <dbReference type="EMBL" id="KAJ4981203.1"/>
    </source>
</evidence>